<evidence type="ECO:0000313" key="4">
    <source>
        <dbReference type="Proteomes" id="UP001592531"/>
    </source>
</evidence>
<evidence type="ECO:0000256" key="1">
    <source>
        <dbReference type="SAM" id="MobiDB-lite"/>
    </source>
</evidence>
<feature type="region of interest" description="Disordered" evidence="1">
    <location>
        <begin position="1"/>
        <end position="87"/>
    </location>
</feature>
<dbReference type="EMBL" id="JBHFAB010000009">
    <property type="protein sequence ID" value="MFC1417956.1"/>
    <property type="molecule type" value="Genomic_DNA"/>
</dbReference>
<organism evidence="3 4">
    <name type="scientific">Streptacidiphilus cavernicola</name>
    <dbReference type="NCBI Taxonomy" id="3342716"/>
    <lineage>
        <taxon>Bacteria</taxon>
        <taxon>Bacillati</taxon>
        <taxon>Actinomycetota</taxon>
        <taxon>Actinomycetes</taxon>
        <taxon>Kitasatosporales</taxon>
        <taxon>Streptomycetaceae</taxon>
        <taxon>Streptacidiphilus</taxon>
    </lineage>
</organism>
<dbReference type="RefSeq" id="WP_380536566.1">
    <property type="nucleotide sequence ID" value="NZ_JBHFAB010000009.1"/>
</dbReference>
<keyword evidence="2" id="KW-1133">Transmembrane helix</keyword>
<dbReference type="Proteomes" id="UP001592531">
    <property type="component" value="Unassembled WGS sequence"/>
</dbReference>
<keyword evidence="4" id="KW-1185">Reference proteome</keyword>
<protein>
    <submittedName>
        <fullName evidence="3">Uncharacterized protein</fullName>
    </submittedName>
</protein>
<comment type="caution">
    <text evidence="3">The sequence shown here is derived from an EMBL/GenBank/DDBJ whole genome shotgun (WGS) entry which is preliminary data.</text>
</comment>
<evidence type="ECO:0000313" key="3">
    <source>
        <dbReference type="EMBL" id="MFC1417956.1"/>
    </source>
</evidence>
<keyword evidence="2" id="KW-0812">Transmembrane</keyword>
<sequence>MTTEAADPPAPEPAVPAPAPASELAVPAPAPAIPNPTAAEGQVAAEPAPAADAYSVADLDPVADPAQDPAAATDPDSAAAPAPKKRPRGRTALIMVGAVVLGVLGGGGAGYAVQSARKPTPLPPLAVAQPKYPAKRVAAPALPASQDDQVKTDGDLTKLLVPAPAGMKPLPDQDSTHFWESLADYAENYTKPGVEFKDQADSHFRRAAVASWYKGAENTTVYLVQYAHGYANGAQSEVTNEQSYAQDDTGGKPVDVPHYNGGEVYPGAKKLGGSNPYYEGRGYAQHGDIAVEVFVDSAHPVSAKTLLTLIQSQLERL</sequence>
<feature type="transmembrane region" description="Helical" evidence="2">
    <location>
        <begin position="92"/>
        <end position="113"/>
    </location>
</feature>
<feature type="compositionally biased region" description="Low complexity" evidence="1">
    <location>
        <begin position="35"/>
        <end position="82"/>
    </location>
</feature>
<gene>
    <name evidence="3" type="ORF">ACEZDE_15085</name>
</gene>
<accession>A0ABV6VW64</accession>
<reference evidence="3 4" key="1">
    <citation type="submission" date="2024-09" db="EMBL/GenBank/DDBJ databases">
        <authorList>
            <person name="Lee S.D."/>
        </authorList>
    </citation>
    <scope>NUCLEOTIDE SEQUENCE [LARGE SCALE GENOMIC DNA]</scope>
    <source>
        <strain evidence="3 4">N8-3</strain>
    </source>
</reference>
<evidence type="ECO:0000256" key="2">
    <source>
        <dbReference type="SAM" id="Phobius"/>
    </source>
</evidence>
<feature type="compositionally biased region" description="Pro residues" evidence="1">
    <location>
        <begin position="8"/>
        <end position="19"/>
    </location>
</feature>
<proteinExistence type="predicted"/>
<name>A0ABV6VW64_9ACTN</name>
<keyword evidence="2" id="KW-0472">Membrane</keyword>